<reference evidence="2 3" key="1">
    <citation type="submission" date="2019-09" db="EMBL/GenBank/DDBJ databases">
        <authorList>
            <person name="Silva M."/>
            <person name="Pereira G."/>
            <person name="Lopes-Da-Costa L."/>
            <person name="Silva E."/>
        </authorList>
    </citation>
    <scope>NUCLEOTIDE SEQUENCE [LARGE SCALE GENOMIC DNA]</scope>
    <source>
        <strain evidence="2 3">FMV-PI01</strain>
    </source>
</reference>
<dbReference type="InterPro" id="IPR013655">
    <property type="entry name" value="PAS_fold_3"/>
</dbReference>
<dbReference type="InterPro" id="IPR000014">
    <property type="entry name" value="PAS"/>
</dbReference>
<dbReference type="Proteomes" id="UP000476338">
    <property type="component" value="Unassembled WGS sequence"/>
</dbReference>
<dbReference type="SUPFAM" id="SSF55785">
    <property type="entry name" value="PYP-like sensor domain (PAS domain)"/>
    <property type="match status" value="1"/>
</dbReference>
<dbReference type="Gene3D" id="3.30.450.20">
    <property type="entry name" value="PAS domain"/>
    <property type="match status" value="1"/>
</dbReference>
<protein>
    <submittedName>
        <fullName evidence="2">PAS domain-containing protein</fullName>
    </submittedName>
</protein>
<dbReference type="NCBIfam" id="TIGR00229">
    <property type="entry name" value="sensory_box"/>
    <property type="match status" value="1"/>
</dbReference>
<accession>A0A6L5WHZ9</accession>
<comment type="caution">
    <text evidence="2">The sequence shown here is derived from an EMBL/GenBank/DDBJ whole genome shotgun (WGS) entry which is preliminary data.</text>
</comment>
<reference evidence="2 3" key="2">
    <citation type="submission" date="2020-03" db="EMBL/GenBank/DDBJ databases">
        <title>Campylobacter portucalensis sp. nov., a new species of Campylobacter isolated from the reproductive tract of bulls.</title>
        <authorList>
            <person name="Silva M.F."/>
            <person name="Pereira G."/>
            <person name="Carneiro C."/>
            <person name="Hemphill A."/>
            <person name="Mateus L."/>
            <person name="Lopes-Da-Costa L."/>
            <person name="Silva E."/>
        </authorList>
    </citation>
    <scope>NUCLEOTIDE SEQUENCE [LARGE SCALE GENOMIC DNA]</scope>
    <source>
        <strain evidence="2 3">FMV-PI01</strain>
    </source>
</reference>
<dbReference type="PROSITE" id="PS50112">
    <property type="entry name" value="PAS"/>
    <property type="match status" value="1"/>
</dbReference>
<dbReference type="AlphaFoldDB" id="A0A6L5WHZ9"/>
<proteinExistence type="predicted"/>
<dbReference type="Pfam" id="PF08447">
    <property type="entry name" value="PAS_3"/>
    <property type="match status" value="1"/>
</dbReference>
<feature type="domain" description="PAS" evidence="1">
    <location>
        <begin position="24"/>
        <end position="75"/>
    </location>
</feature>
<evidence type="ECO:0000313" key="3">
    <source>
        <dbReference type="Proteomes" id="UP000476338"/>
    </source>
</evidence>
<gene>
    <name evidence="2" type="ORF">F1B92_02495</name>
</gene>
<dbReference type="CDD" id="cd00130">
    <property type="entry name" value="PAS"/>
    <property type="match status" value="1"/>
</dbReference>
<name>A0A6L5WHZ9_9BACT</name>
<organism evidence="2 3">
    <name type="scientific">Campylobacter portucalensis</name>
    <dbReference type="NCBI Taxonomy" id="2608384"/>
    <lineage>
        <taxon>Bacteria</taxon>
        <taxon>Pseudomonadati</taxon>
        <taxon>Campylobacterota</taxon>
        <taxon>Epsilonproteobacteria</taxon>
        <taxon>Campylobacterales</taxon>
        <taxon>Campylobacteraceae</taxon>
        <taxon>Campylobacter</taxon>
    </lineage>
</organism>
<dbReference type="EMBL" id="VWSJ01000006">
    <property type="protein sequence ID" value="MSN96072.1"/>
    <property type="molecule type" value="Genomic_DNA"/>
</dbReference>
<sequence>MQKPQPLNREIQLDSKRYIVSKTDPRGVITFANDYFMEVCGYSKEELIGQPHNIVRHPDMPKIVFKVMWDRINQGKNIKAIVKNLAKDGRYYWVMTDFEPTYDALTHRITAHTAYRRAAPRKAIEQIEPIYQKLIEIEKDGGIRASGEFLENFLELNHTSYNDYIDKISEYKGLTKLFFEAMKKIFGSKN</sequence>
<keyword evidence="3" id="KW-1185">Reference proteome</keyword>
<dbReference type="RefSeq" id="WP_154570337.1">
    <property type="nucleotide sequence ID" value="NZ_VWSJ01000006.1"/>
</dbReference>
<dbReference type="InterPro" id="IPR035965">
    <property type="entry name" value="PAS-like_dom_sf"/>
</dbReference>
<evidence type="ECO:0000259" key="1">
    <source>
        <dbReference type="PROSITE" id="PS50112"/>
    </source>
</evidence>
<dbReference type="SMART" id="SM00091">
    <property type="entry name" value="PAS"/>
    <property type="match status" value="1"/>
</dbReference>
<evidence type="ECO:0000313" key="2">
    <source>
        <dbReference type="EMBL" id="MSN96072.1"/>
    </source>
</evidence>